<gene>
    <name evidence="1" type="ORF">Taro_026900</name>
</gene>
<organism evidence="1 2">
    <name type="scientific">Colocasia esculenta</name>
    <name type="common">Wild taro</name>
    <name type="synonym">Arum esculentum</name>
    <dbReference type="NCBI Taxonomy" id="4460"/>
    <lineage>
        <taxon>Eukaryota</taxon>
        <taxon>Viridiplantae</taxon>
        <taxon>Streptophyta</taxon>
        <taxon>Embryophyta</taxon>
        <taxon>Tracheophyta</taxon>
        <taxon>Spermatophyta</taxon>
        <taxon>Magnoliopsida</taxon>
        <taxon>Liliopsida</taxon>
        <taxon>Araceae</taxon>
        <taxon>Aroideae</taxon>
        <taxon>Colocasieae</taxon>
        <taxon>Colocasia</taxon>
    </lineage>
</organism>
<name>A0A843VCL6_COLES</name>
<evidence type="ECO:0000313" key="1">
    <source>
        <dbReference type="EMBL" id="MQL94251.1"/>
    </source>
</evidence>
<protein>
    <submittedName>
        <fullName evidence="1">Uncharacterized protein</fullName>
    </submittedName>
</protein>
<evidence type="ECO:0000313" key="2">
    <source>
        <dbReference type="Proteomes" id="UP000652761"/>
    </source>
</evidence>
<keyword evidence="2" id="KW-1185">Reference proteome</keyword>
<dbReference type="AlphaFoldDB" id="A0A843VCL6"/>
<proteinExistence type="predicted"/>
<dbReference type="EMBL" id="NMUH01001650">
    <property type="protein sequence ID" value="MQL94251.1"/>
    <property type="molecule type" value="Genomic_DNA"/>
</dbReference>
<sequence>MVATARCIATTIETGYVLAKSVFCGVFTISASYCTRGTCASSLVRSYTSRSPGARHLLSGERLLPLPWTPVPTCQLREYSKQWGARVMDFGAEGKTMVRTVALSPLQRSRGWSGTPRSFGVLPGACQSVLLLTASLFVAVEPPREARRGAVRLLSSGRVLVGWRRQGGSRVPAPVLHPDGTTIEASADFSISRKKGRAPEGTLFTPEQFQRLSSAKGSICLGKVVDFSKLTDEAQSSTSLSPVQSPIIRREEVREEATVVEQEEVHATDPSLEQDILDDTTNQVLRDLRGKGVAQEDDISSSTPVDPEEAQAVLKFPLLFNLNSSNSNLRMWFHSQKTMQINQVWIQQQGQIKLNNNKTSRSKHLSTIWSILISL</sequence>
<dbReference type="Proteomes" id="UP000652761">
    <property type="component" value="Unassembled WGS sequence"/>
</dbReference>
<accession>A0A843VCL6</accession>
<comment type="caution">
    <text evidence="1">The sequence shown here is derived from an EMBL/GenBank/DDBJ whole genome shotgun (WGS) entry which is preliminary data.</text>
</comment>
<reference evidence="1" key="1">
    <citation type="submission" date="2017-07" db="EMBL/GenBank/DDBJ databases">
        <title>Taro Niue Genome Assembly and Annotation.</title>
        <authorList>
            <person name="Atibalentja N."/>
            <person name="Keating K."/>
            <person name="Fields C.J."/>
        </authorList>
    </citation>
    <scope>NUCLEOTIDE SEQUENCE</scope>
    <source>
        <strain evidence="1">Niue_2</strain>
        <tissue evidence="1">Leaf</tissue>
    </source>
</reference>